<organism evidence="9 10">
    <name type="scientific">Woeseia oceani</name>
    <dbReference type="NCBI Taxonomy" id="1548547"/>
    <lineage>
        <taxon>Bacteria</taxon>
        <taxon>Pseudomonadati</taxon>
        <taxon>Pseudomonadota</taxon>
        <taxon>Gammaproteobacteria</taxon>
        <taxon>Woeseiales</taxon>
        <taxon>Woeseiaceae</taxon>
        <taxon>Woeseia</taxon>
    </lineage>
</organism>
<evidence type="ECO:0000256" key="1">
    <source>
        <dbReference type="ARBA" id="ARBA00004651"/>
    </source>
</evidence>
<name>A0A193LIT3_9GAMM</name>
<dbReference type="Gene3D" id="1.20.1250.20">
    <property type="entry name" value="MFS general substrate transporter like domains"/>
    <property type="match status" value="1"/>
</dbReference>
<dbReference type="Pfam" id="PF05977">
    <property type="entry name" value="MFS_3"/>
    <property type="match status" value="1"/>
</dbReference>
<dbReference type="CDD" id="cd06173">
    <property type="entry name" value="MFS_MefA_like"/>
    <property type="match status" value="1"/>
</dbReference>
<feature type="domain" description="Major facilitator superfamily (MFS) profile" evidence="8">
    <location>
        <begin position="10"/>
        <end position="397"/>
    </location>
</feature>
<feature type="transmembrane region" description="Helical" evidence="7">
    <location>
        <begin position="253"/>
        <end position="274"/>
    </location>
</feature>
<protein>
    <recommendedName>
        <fullName evidence="8">Major facilitator superfamily (MFS) profile domain-containing protein</fullName>
    </recommendedName>
</protein>
<feature type="transmembrane region" description="Helical" evidence="7">
    <location>
        <begin position="281"/>
        <end position="300"/>
    </location>
</feature>
<feature type="transmembrane region" description="Helical" evidence="7">
    <location>
        <begin position="343"/>
        <end position="362"/>
    </location>
</feature>
<dbReference type="KEGG" id="woc:BA177_15700"/>
<dbReference type="PANTHER" id="PTHR23513">
    <property type="entry name" value="INTEGRAL MEMBRANE EFFLUX PROTEIN-RELATED"/>
    <property type="match status" value="1"/>
</dbReference>
<dbReference type="InterPro" id="IPR010290">
    <property type="entry name" value="TM_effector"/>
</dbReference>
<dbReference type="SUPFAM" id="SSF103473">
    <property type="entry name" value="MFS general substrate transporter"/>
    <property type="match status" value="1"/>
</dbReference>
<keyword evidence="10" id="KW-1185">Reference proteome</keyword>
<evidence type="ECO:0000256" key="6">
    <source>
        <dbReference type="ARBA" id="ARBA00023136"/>
    </source>
</evidence>
<dbReference type="EMBL" id="CP016268">
    <property type="protein sequence ID" value="ANO52435.1"/>
    <property type="molecule type" value="Genomic_DNA"/>
</dbReference>
<dbReference type="Proteomes" id="UP000092695">
    <property type="component" value="Chromosome"/>
</dbReference>
<sequence length="413" mass="44157">MNASALSNRNYLIYFLGNTLSLHGSWVYRVALGWLAWQLTGSEFWVGVIAFTQFAPTVLFGPIFGVLADRFDRRAASILINTLSILNMLLFALLTAMGNTDIYVLTVLAMMQGILDGAHTPVRMALVPNLVTNEQLQSALATNSISFNLSRFIGPAIAGILIATLGVAAAFAFNGISYIAILVSLLIVRLRPSTQTNKVRNDVWHELKDGIRYVARHRQIRALLAVIAAGSVLGRGPLELLPAFADAVFNRGSVGLAILTSAIGGGAIIAGLILARGAAWLRIEVVAAGIFVAGFLLMLLGSSDQFWLSTAVVAALGCTLSLCGVGSQILLQTIVKDSVRGRVSSLWGMVAFGGVALGGLVIGSLSSAFGLREVTFIAGGLCSLFVLAIMLRRRKLMQSRLRELATRRLEREN</sequence>
<dbReference type="OrthoDB" id="9775268at2"/>
<evidence type="ECO:0000256" key="5">
    <source>
        <dbReference type="ARBA" id="ARBA00022989"/>
    </source>
</evidence>
<gene>
    <name evidence="9" type="ORF">BA177_15700</name>
</gene>
<dbReference type="GO" id="GO:0022857">
    <property type="term" value="F:transmembrane transporter activity"/>
    <property type="evidence" value="ECO:0007669"/>
    <property type="project" value="InterPro"/>
</dbReference>
<feature type="transmembrane region" description="Helical" evidence="7">
    <location>
        <begin position="222"/>
        <end position="241"/>
    </location>
</feature>
<reference evidence="9 10" key="1">
    <citation type="submission" date="2016-06" db="EMBL/GenBank/DDBJ databases">
        <title>Complete genome sequence of a deep-branching marine Gamma Proteobacterium Woeseia oceani type strain XK5.</title>
        <authorList>
            <person name="Mu D."/>
            <person name="Du Z."/>
        </authorList>
    </citation>
    <scope>NUCLEOTIDE SEQUENCE [LARGE SCALE GENOMIC DNA]</scope>
    <source>
        <strain evidence="9 10">XK5</strain>
    </source>
</reference>
<dbReference type="RefSeq" id="WP_068617744.1">
    <property type="nucleotide sequence ID" value="NZ_CP016268.1"/>
</dbReference>
<dbReference type="PANTHER" id="PTHR23513:SF11">
    <property type="entry name" value="STAPHYLOFERRIN A TRANSPORTER"/>
    <property type="match status" value="1"/>
</dbReference>
<dbReference type="InterPro" id="IPR022324">
    <property type="entry name" value="Bacilysin_exporter_BacE_put"/>
</dbReference>
<evidence type="ECO:0000313" key="9">
    <source>
        <dbReference type="EMBL" id="ANO52435.1"/>
    </source>
</evidence>
<dbReference type="AlphaFoldDB" id="A0A193LIT3"/>
<evidence type="ECO:0000256" key="3">
    <source>
        <dbReference type="ARBA" id="ARBA00022475"/>
    </source>
</evidence>
<keyword evidence="6 7" id="KW-0472">Membrane</keyword>
<evidence type="ECO:0000256" key="7">
    <source>
        <dbReference type="SAM" id="Phobius"/>
    </source>
</evidence>
<dbReference type="PROSITE" id="PS50850">
    <property type="entry name" value="MFS"/>
    <property type="match status" value="1"/>
</dbReference>
<accession>A0A193LIT3</accession>
<feature type="transmembrane region" description="Helical" evidence="7">
    <location>
        <begin position="12"/>
        <end position="32"/>
    </location>
</feature>
<dbReference type="InterPro" id="IPR036259">
    <property type="entry name" value="MFS_trans_sf"/>
</dbReference>
<keyword evidence="3" id="KW-1003">Cell membrane</keyword>
<keyword evidence="2" id="KW-0813">Transport</keyword>
<evidence type="ECO:0000256" key="2">
    <source>
        <dbReference type="ARBA" id="ARBA00022448"/>
    </source>
</evidence>
<dbReference type="GO" id="GO:0005886">
    <property type="term" value="C:plasma membrane"/>
    <property type="evidence" value="ECO:0007669"/>
    <property type="project" value="UniProtKB-SubCell"/>
</dbReference>
<evidence type="ECO:0000313" key="10">
    <source>
        <dbReference type="Proteomes" id="UP000092695"/>
    </source>
</evidence>
<feature type="transmembrane region" description="Helical" evidence="7">
    <location>
        <begin position="374"/>
        <end position="391"/>
    </location>
</feature>
<feature type="transmembrane region" description="Helical" evidence="7">
    <location>
        <begin position="78"/>
        <end position="98"/>
    </location>
</feature>
<dbReference type="PRINTS" id="PR01988">
    <property type="entry name" value="EXPORTERBACE"/>
</dbReference>
<feature type="transmembrane region" description="Helical" evidence="7">
    <location>
        <begin position="44"/>
        <end position="66"/>
    </location>
</feature>
<keyword evidence="5 7" id="KW-1133">Transmembrane helix</keyword>
<evidence type="ECO:0000259" key="8">
    <source>
        <dbReference type="PROSITE" id="PS50850"/>
    </source>
</evidence>
<evidence type="ECO:0000256" key="4">
    <source>
        <dbReference type="ARBA" id="ARBA00022692"/>
    </source>
</evidence>
<dbReference type="InterPro" id="IPR020846">
    <property type="entry name" value="MFS_dom"/>
</dbReference>
<keyword evidence="4 7" id="KW-0812">Transmembrane</keyword>
<proteinExistence type="predicted"/>
<dbReference type="STRING" id="1548547.BA177_15700"/>
<feature type="transmembrane region" description="Helical" evidence="7">
    <location>
        <begin position="306"/>
        <end position="331"/>
    </location>
</feature>
<comment type="subcellular location">
    <subcellularLocation>
        <location evidence="1">Cell membrane</location>
        <topology evidence="1">Multi-pass membrane protein</topology>
    </subcellularLocation>
</comment>
<feature type="transmembrane region" description="Helical" evidence="7">
    <location>
        <begin position="156"/>
        <end position="188"/>
    </location>
</feature>